<dbReference type="AlphaFoldDB" id="A0A2P2M6L4"/>
<name>A0A2P2M6L4_RHIMU</name>
<sequence>MATYILFCVTQGTDDLKYNYSISSELSKKTCRSKRQAWKRKDKENKR</sequence>
<organism evidence="1">
    <name type="scientific">Rhizophora mucronata</name>
    <name type="common">Asiatic mangrove</name>
    <dbReference type="NCBI Taxonomy" id="61149"/>
    <lineage>
        <taxon>Eukaryota</taxon>
        <taxon>Viridiplantae</taxon>
        <taxon>Streptophyta</taxon>
        <taxon>Embryophyta</taxon>
        <taxon>Tracheophyta</taxon>
        <taxon>Spermatophyta</taxon>
        <taxon>Magnoliopsida</taxon>
        <taxon>eudicotyledons</taxon>
        <taxon>Gunneridae</taxon>
        <taxon>Pentapetalae</taxon>
        <taxon>rosids</taxon>
        <taxon>fabids</taxon>
        <taxon>Malpighiales</taxon>
        <taxon>Rhizophoraceae</taxon>
        <taxon>Rhizophora</taxon>
    </lineage>
</organism>
<dbReference type="EMBL" id="GGEC01045342">
    <property type="protein sequence ID" value="MBX25826.1"/>
    <property type="molecule type" value="Transcribed_RNA"/>
</dbReference>
<proteinExistence type="predicted"/>
<accession>A0A2P2M6L4</accession>
<reference evidence="1" key="1">
    <citation type="submission" date="2018-02" db="EMBL/GenBank/DDBJ databases">
        <title>Rhizophora mucronata_Transcriptome.</title>
        <authorList>
            <person name="Meera S.P."/>
            <person name="Sreeshan A."/>
            <person name="Augustine A."/>
        </authorList>
    </citation>
    <scope>NUCLEOTIDE SEQUENCE</scope>
    <source>
        <tissue evidence="1">Leaf</tissue>
    </source>
</reference>
<evidence type="ECO:0000313" key="1">
    <source>
        <dbReference type="EMBL" id="MBX25826.1"/>
    </source>
</evidence>
<protein>
    <submittedName>
        <fullName evidence="1">RING finger and CHY zinc finger domain-containing protein 1-like</fullName>
    </submittedName>
</protein>